<evidence type="ECO:0000256" key="9">
    <source>
        <dbReference type="ARBA" id="ARBA00022729"/>
    </source>
</evidence>
<evidence type="ECO:0000256" key="17">
    <source>
        <dbReference type="ARBA" id="ARBA00060485"/>
    </source>
</evidence>
<name>A0A9X2WG02_9GAMM</name>
<proteinExistence type="inferred from homology"/>
<comment type="caution">
    <text evidence="21">The sequence shown here is derived from an EMBL/GenBank/DDBJ whole genome shotgun (WGS) entry which is preliminary data.</text>
</comment>
<dbReference type="GO" id="GO:0046872">
    <property type="term" value="F:metal ion binding"/>
    <property type="evidence" value="ECO:0007669"/>
    <property type="project" value="UniProtKB-UniRule"/>
</dbReference>
<keyword evidence="9" id="KW-0732">Signal</keyword>
<evidence type="ECO:0000256" key="2">
    <source>
        <dbReference type="ARBA" id="ARBA00011955"/>
    </source>
</evidence>
<evidence type="ECO:0000256" key="1">
    <source>
        <dbReference type="ARBA" id="ARBA00008282"/>
    </source>
</evidence>
<dbReference type="EC" id="2.7.1.180" evidence="2 18"/>
<reference evidence="21" key="1">
    <citation type="journal article" date="2022" name="Front. Microbiol.">
        <title>Genome-based taxonomic rearrangement of Oceanobacter-related bacteria including the description of Thalassolituus hydrocarbonoclasticus sp. nov. and Thalassolituus pacificus sp. nov. and emended description of the genus Thalassolituus.</title>
        <authorList>
            <person name="Dong C."/>
            <person name="Wei L."/>
            <person name="Wang J."/>
            <person name="Lai Q."/>
            <person name="Huang Z."/>
            <person name="Shao Z."/>
        </authorList>
    </citation>
    <scope>NUCLEOTIDE SEQUENCE</scope>
    <source>
        <strain evidence="21">59MF3M-4</strain>
    </source>
</reference>
<comment type="cofactor">
    <cofactor evidence="19">
        <name>Mg(2+)</name>
        <dbReference type="ChEBI" id="CHEBI:18420"/>
    </cofactor>
    <cofactor evidence="19">
        <name>Mn(2+)</name>
        <dbReference type="ChEBI" id="CHEBI:29035"/>
    </cofactor>
    <text evidence="19">Magnesium. Can also use manganese.</text>
</comment>
<keyword evidence="22" id="KW-1185">Reference proteome</keyword>
<reference evidence="21" key="2">
    <citation type="submission" date="2022-08" db="EMBL/GenBank/DDBJ databases">
        <authorList>
            <person name="Dong C."/>
        </authorList>
    </citation>
    <scope>NUCLEOTIDE SEQUENCE</scope>
    <source>
        <strain evidence="21">59MF3M-4</strain>
    </source>
</reference>
<keyword evidence="11 18" id="KW-0460">Magnesium</keyword>
<evidence type="ECO:0000256" key="16">
    <source>
        <dbReference type="ARBA" id="ARBA00048540"/>
    </source>
</evidence>
<feature type="binding site" evidence="19">
    <location>
        <position position="174"/>
    </location>
    <ligand>
        <name>Mg(2+)</name>
        <dbReference type="ChEBI" id="CHEBI:18420"/>
    </ligand>
</feature>
<comment type="subcellular location">
    <subcellularLocation>
        <location evidence="17 20">Cell inner membrane</location>
        <topology evidence="17 20">Lipid-anchor</topology>
        <orientation evidence="17 20">Periplasmic side</orientation>
    </subcellularLocation>
</comment>
<evidence type="ECO:0000256" key="19">
    <source>
        <dbReference type="PIRSR" id="PIRSR006268-2"/>
    </source>
</evidence>
<comment type="catalytic activity">
    <reaction evidence="16 18 20">
        <text>L-threonyl-[protein] + FAD = FMN-L-threonyl-[protein] + AMP + H(+)</text>
        <dbReference type="Rhea" id="RHEA:36847"/>
        <dbReference type="Rhea" id="RHEA-COMP:11060"/>
        <dbReference type="Rhea" id="RHEA-COMP:11061"/>
        <dbReference type="ChEBI" id="CHEBI:15378"/>
        <dbReference type="ChEBI" id="CHEBI:30013"/>
        <dbReference type="ChEBI" id="CHEBI:57692"/>
        <dbReference type="ChEBI" id="CHEBI:74257"/>
        <dbReference type="ChEBI" id="CHEBI:456215"/>
        <dbReference type="EC" id="2.7.1.180"/>
    </reaction>
</comment>
<feature type="binding site" evidence="19">
    <location>
        <position position="294"/>
    </location>
    <ligand>
        <name>Mg(2+)</name>
        <dbReference type="ChEBI" id="CHEBI:18420"/>
    </ligand>
</feature>
<keyword evidence="4" id="KW-1003">Cell membrane</keyword>
<evidence type="ECO:0000256" key="12">
    <source>
        <dbReference type="ARBA" id="ARBA00023136"/>
    </source>
</evidence>
<dbReference type="InterPro" id="IPR003374">
    <property type="entry name" value="ApbE-like_sf"/>
</dbReference>
<keyword evidence="10 18" id="KW-0274">FAD</keyword>
<dbReference type="Proteomes" id="UP001147830">
    <property type="component" value="Unassembled WGS sequence"/>
</dbReference>
<evidence type="ECO:0000256" key="8">
    <source>
        <dbReference type="ARBA" id="ARBA00022723"/>
    </source>
</evidence>
<evidence type="ECO:0000256" key="3">
    <source>
        <dbReference type="ARBA" id="ARBA00016337"/>
    </source>
</evidence>
<dbReference type="Gene3D" id="3.10.520.10">
    <property type="entry name" value="ApbE-like domains"/>
    <property type="match status" value="1"/>
</dbReference>
<evidence type="ECO:0000256" key="20">
    <source>
        <dbReference type="RuleBase" id="RU363002"/>
    </source>
</evidence>
<evidence type="ECO:0000256" key="6">
    <source>
        <dbReference type="ARBA" id="ARBA00022630"/>
    </source>
</evidence>
<keyword evidence="8 18" id="KW-0479">Metal-binding</keyword>
<evidence type="ECO:0000256" key="4">
    <source>
        <dbReference type="ARBA" id="ARBA00022475"/>
    </source>
</evidence>
<accession>A0A9X2WG02</accession>
<feature type="binding site" evidence="19">
    <location>
        <position position="290"/>
    </location>
    <ligand>
        <name>Mg(2+)</name>
        <dbReference type="ChEBI" id="CHEBI:18420"/>
    </ligand>
</feature>
<dbReference type="EMBL" id="JAOANI010000019">
    <property type="protein sequence ID" value="MCT7359683.1"/>
    <property type="molecule type" value="Genomic_DNA"/>
</dbReference>
<protein>
    <recommendedName>
        <fullName evidence="3 18">FAD:protein FMN transferase</fullName>
        <ecNumber evidence="2 18">2.7.1.180</ecNumber>
    </recommendedName>
    <alternativeName>
        <fullName evidence="15 18">Flavin transferase</fullName>
    </alternativeName>
</protein>
<evidence type="ECO:0000256" key="11">
    <source>
        <dbReference type="ARBA" id="ARBA00022842"/>
    </source>
</evidence>
<comment type="similarity">
    <text evidence="1 18 20">Belongs to the ApbE family.</text>
</comment>
<dbReference type="RefSeq" id="WP_260976546.1">
    <property type="nucleotide sequence ID" value="NZ_JAOANI010000019.1"/>
</dbReference>
<dbReference type="FunFam" id="3.10.520.10:FF:000001">
    <property type="entry name" value="FAD:protein FMN transferase"/>
    <property type="match status" value="1"/>
</dbReference>
<keyword evidence="13" id="KW-0564">Palmitate</keyword>
<keyword evidence="14 20" id="KW-0449">Lipoprotein</keyword>
<dbReference type="InterPro" id="IPR024932">
    <property type="entry name" value="ApbE"/>
</dbReference>
<evidence type="ECO:0000313" key="22">
    <source>
        <dbReference type="Proteomes" id="UP001147830"/>
    </source>
</evidence>
<keyword evidence="5 20" id="KW-0997">Cell inner membrane</keyword>
<dbReference type="PROSITE" id="PS51257">
    <property type="entry name" value="PROKAR_LIPOPROTEIN"/>
    <property type="match status" value="1"/>
</dbReference>
<comment type="function">
    <text evidence="20">Flavin transferase that catalyzes the transfer of the FMN moiety of FAD and its covalent binding to the hydroxyl group of a threonine residue in a target flavoprotein.</text>
</comment>
<dbReference type="GO" id="GO:0016740">
    <property type="term" value="F:transferase activity"/>
    <property type="evidence" value="ECO:0007669"/>
    <property type="project" value="UniProtKB-UniRule"/>
</dbReference>
<evidence type="ECO:0000256" key="7">
    <source>
        <dbReference type="ARBA" id="ARBA00022679"/>
    </source>
</evidence>
<keyword evidence="12" id="KW-0472">Membrane</keyword>
<evidence type="ECO:0000256" key="13">
    <source>
        <dbReference type="ARBA" id="ARBA00023139"/>
    </source>
</evidence>
<dbReference type="Pfam" id="PF02424">
    <property type="entry name" value="ApbE"/>
    <property type="match status" value="1"/>
</dbReference>
<keyword evidence="6 18" id="KW-0285">Flavoprotein</keyword>
<keyword evidence="7 18" id="KW-0808">Transferase</keyword>
<dbReference type="PANTHER" id="PTHR30040:SF2">
    <property type="entry name" value="FAD:PROTEIN FMN TRANSFERASE"/>
    <property type="match status" value="1"/>
</dbReference>
<evidence type="ECO:0000256" key="18">
    <source>
        <dbReference type="PIRNR" id="PIRNR006268"/>
    </source>
</evidence>
<dbReference type="AlphaFoldDB" id="A0A9X2WG02"/>
<sequence>MRNLVVLLLVLLAGCSQPTDEIIRISGPTMGTSYHILWVGQDPGVASDVQAQVDQRLVEINRSMSTYDPDSELSKLNQGRLPVAEDGWIAVSQDLFDVINDATGIHRKSRGLFDVTVGPLVNLWGFGPTPAVDEAPSAEAIAQALTEIGAEAIELNPSISSVRLQKPLYIDLSAIAKGWAVDELADLLRQRGITHFMIEVGGEVRTSGQKPDGKLWRIAIERPGAIPGERGVELVIEPGESAVATSGDYRNYFEENGVRYSHTINPFTGRPIVHRLASVTVVNDSSGLADGWATALNVAGPEVGMQLAEQENLAVFMIVRDDQGFHELASSRFRQQFPHYQSAEH</sequence>
<evidence type="ECO:0000313" key="21">
    <source>
        <dbReference type="EMBL" id="MCT7359683.1"/>
    </source>
</evidence>
<evidence type="ECO:0000256" key="10">
    <source>
        <dbReference type="ARBA" id="ARBA00022827"/>
    </source>
</evidence>
<dbReference type="PANTHER" id="PTHR30040">
    <property type="entry name" value="THIAMINE BIOSYNTHESIS LIPOPROTEIN APBE"/>
    <property type="match status" value="1"/>
</dbReference>
<dbReference type="SUPFAM" id="SSF143631">
    <property type="entry name" value="ApbE-like"/>
    <property type="match status" value="1"/>
</dbReference>
<evidence type="ECO:0000256" key="5">
    <source>
        <dbReference type="ARBA" id="ARBA00022519"/>
    </source>
</evidence>
<evidence type="ECO:0000256" key="14">
    <source>
        <dbReference type="ARBA" id="ARBA00023288"/>
    </source>
</evidence>
<evidence type="ECO:0000256" key="15">
    <source>
        <dbReference type="ARBA" id="ARBA00031306"/>
    </source>
</evidence>
<gene>
    <name evidence="21" type="ORF">NYR02_11720</name>
</gene>
<dbReference type="PIRSF" id="PIRSF006268">
    <property type="entry name" value="ApbE"/>
    <property type="match status" value="1"/>
</dbReference>
<dbReference type="GO" id="GO:0005886">
    <property type="term" value="C:plasma membrane"/>
    <property type="evidence" value="ECO:0007669"/>
    <property type="project" value="UniProtKB-SubCell"/>
</dbReference>
<organism evidence="21 22">
    <name type="scientific">Thalassolituus pacificus</name>
    <dbReference type="NCBI Taxonomy" id="2975440"/>
    <lineage>
        <taxon>Bacteria</taxon>
        <taxon>Pseudomonadati</taxon>
        <taxon>Pseudomonadota</taxon>
        <taxon>Gammaproteobacteria</taxon>
        <taxon>Oceanospirillales</taxon>
        <taxon>Oceanospirillaceae</taxon>
        <taxon>Thalassolituus</taxon>
    </lineage>
</organism>